<dbReference type="InterPro" id="IPR043128">
    <property type="entry name" value="Rev_trsase/Diguanyl_cyclase"/>
</dbReference>
<feature type="transmembrane region" description="Helical" evidence="1">
    <location>
        <begin position="51"/>
        <end position="67"/>
    </location>
</feature>
<evidence type="ECO:0000256" key="1">
    <source>
        <dbReference type="SAM" id="Phobius"/>
    </source>
</evidence>
<keyword evidence="1" id="KW-1133">Transmembrane helix</keyword>
<dbReference type="PROSITE" id="PS50887">
    <property type="entry name" value="GGDEF"/>
    <property type="match status" value="1"/>
</dbReference>
<organism evidence="3 4">
    <name type="scientific">Lachnoclostridium phytofermentans</name>
    <dbReference type="NCBI Taxonomy" id="66219"/>
    <lineage>
        <taxon>Bacteria</taxon>
        <taxon>Bacillati</taxon>
        <taxon>Bacillota</taxon>
        <taxon>Clostridia</taxon>
        <taxon>Lachnospirales</taxon>
        <taxon>Lachnospiraceae</taxon>
    </lineage>
</organism>
<dbReference type="GO" id="GO:1902201">
    <property type="term" value="P:negative regulation of bacterial-type flagellum-dependent cell motility"/>
    <property type="evidence" value="ECO:0007669"/>
    <property type="project" value="TreeGrafter"/>
</dbReference>
<feature type="transmembrane region" description="Helical" evidence="1">
    <location>
        <begin position="24"/>
        <end position="45"/>
    </location>
</feature>
<dbReference type="Gene3D" id="3.30.70.270">
    <property type="match status" value="1"/>
</dbReference>
<comment type="caution">
    <text evidence="3">The sequence shown here is derived from an EMBL/GenBank/DDBJ whole genome shotgun (WGS) entry which is preliminary data.</text>
</comment>
<dbReference type="AlphaFoldDB" id="A0A3D2X383"/>
<evidence type="ECO:0000313" key="3">
    <source>
        <dbReference type="EMBL" id="HCL00828.1"/>
    </source>
</evidence>
<dbReference type="GO" id="GO:0005886">
    <property type="term" value="C:plasma membrane"/>
    <property type="evidence" value="ECO:0007669"/>
    <property type="project" value="TreeGrafter"/>
</dbReference>
<feature type="transmembrane region" description="Helical" evidence="1">
    <location>
        <begin position="98"/>
        <end position="115"/>
    </location>
</feature>
<dbReference type="GO" id="GO:0052621">
    <property type="term" value="F:diguanylate cyclase activity"/>
    <property type="evidence" value="ECO:0007669"/>
    <property type="project" value="TreeGrafter"/>
</dbReference>
<feature type="domain" description="GGDEF" evidence="2">
    <location>
        <begin position="165"/>
        <end position="302"/>
    </location>
</feature>
<dbReference type="InterPro" id="IPR050469">
    <property type="entry name" value="Diguanylate_Cyclase"/>
</dbReference>
<dbReference type="GO" id="GO:0043709">
    <property type="term" value="P:cell adhesion involved in single-species biofilm formation"/>
    <property type="evidence" value="ECO:0007669"/>
    <property type="project" value="TreeGrafter"/>
</dbReference>
<reference evidence="3 4" key="1">
    <citation type="journal article" date="2018" name="Nat. Biotechnol.">
        <title>A standardized bacterial taxonomy based on genome phylogeny substantially revises the tree of life.</title>
        <authorList>
            <person name="Parks D.H."/>
            <person name="Chuvochina M."/>
            <person name="Waite D.W."/>
            <person name="Rinke C."/>
            <person name="Skarshewski A."/>
            <person name="Chaumeil P.A."/>
            <person name="Hugenholtz P."/>
        </authorList>
    </citation>
    <scope>NUCLEOTIDE SEQUENCE [LARGE SCALE GENOMIC DNA]</scope>
    <source>
        <strain evidence="3">UBA11728</strain>
    </source>
</reference>
<dbReference type="FunFam" id="3.30.70.270:FF:000001">
    <property type="entry name" value="Diguanylate cyclase domain protein"/>
    <property type="match status" value="1"/>
</dbReference>
<gene>
    <name evidence="3" type="ORF">DHW61_00135</name>
</gene>
<dbReference type="NCBIfam" id="TIGR00254">
    <property type="entry name" value="GGDEF"/>
    <property type="match status" value="1"/>
</dbReference>
<dbReference type="PANTHER" id="PTHR45138:SF24">
    <property type="entry name" value="DIGUANYLATE CYCLASE DGCC-RELATED"/>
    <property type="match status" value="1"/>
</dbReference>
<dbReference type="Proteomes" id="UP000262969">
    <property type="component" value="Unassembled WGS sequence"/>
</dbReference>
<dbReference type="CDD" id="cd01949">
    <property type="entry name" value="GGDEF"/>
    <property type="match status" value="1"/>
</dbReference>
<evidence type="ECO:0000259" key="2">
    <source>
        <dbReference type="PROSITE" id="PS50887"/>
    </source>
</evidence>
<dbReference type="InterPro" id="IPR000160">
    <property type="entry name" value="GGDEF_dom"/>
</dbReference>
<dbReference type="PANTHER" id="PTHR45138">
    <property type="entry name" value="REGULATORY COMPONENTS OF SENSORY TRANSDUCTION SYSTEM"/>
    <property type="match status" value="1"/>
</dbReference>
<keyword evidence="1" id="KW-0472">Membrane</keyword>
<accession>A0A3D2X383</accession>
<dbReference type="EMBL" id="DPVV01000005">
    <property type="protein sequence ID" value="HCL00828.1"/>
    <property type="molecule type" value="Genomic_DNA"/>
</dbReference>
<sequence>MITLAFLILGSYSKRKKDYVIAPLIYRSFWGFSLLFIYASSYISLFESKNIGIYCVLISVASLVPLLDLREFLCFVATQIIFISLVVFQLELSIANKLSMIIYSGALLCISRILYSQQRKMLKMQQKLQSMAKNAEEDPLTGLLNRRGLDRNLEVLLPYCIRSGIRVGLMILDVDNFKRYNDSFGHPQGDKCLKMVAAELRKTARRSSDLTARIGGEEFVILVYDEKESELIAFAEKIRTNIENLNIKHSPTLGTAVVTVSVGVSSVVPTTTKCMSELYKLADKSLYTAKQSGRNVVVYQEKVCGKRNRMAE</sequence>
<name>A0A3D2X383_9FIRM</name>
<proteinExistence type="predicted"/>
<dbReference type="SMART" id="SM00267">
    <property type="entry name" value="GGDEF"/>
    <property type="match status" value="1"/>
</dbReference>
<dbReference type="InterPro" id="IPR029787">
    <property type="entry name" value="Nucleotide_cyclase"/>
</dbReference>
<keyword evidence="1" id="KW-0812">Transmembrane</keyword>
<feature type="transmembrane region" description="Helical" evidence="1">
    <location>
        <begin position="72"/>
        <end position="92"/>
    </location>
</feature>
<protein>
    <recommendedName>
        <fullName evidence="2">GGDEF domain-containing protein</fullName>
    </recommendedName>
</protein>
<dbReference type="SUPFAM" id="SSF55073">
    <property type="entry name" value="Nucleotide cyclase"/>
    <property type="match status" value="1"/>
</dbReference>
<dbReference type="Pfam" id="PF00990">
    <property type="entry name" value="GGDEF"/>
    <property type="match status" value="1"/>
</dbReference>
<evidence type="ECO:0000313" key="4">
    <source>
        <dbReference type="Proteomes" id="UP000262969"/>
    </source>
</evidence>